<dbReference type="InterPro" id="IPR002591">
    <property type="entry name" value="Phosphodiest/P_Trfase"/>
</dbReference>
<reference evidence="1 2" key="1">
    <citation type="submission" date="2018-11" db="EMBL/GenBank/DDBJ databases">
        <authorList>
            <consortium name="Pathogen Informatics"/>
        </authorList>
    </citation>
    <scope>NUCLEOTIDE SEQUENCE [LARGE SCALE GENOMIC DNA]</scope>
</reference>
<protein>
    <submittedName>
        <fullName evidence="1">Uncharacterized protein</fullName>
    </submittedName>
</protein>
<dbReference type="OrthoDB" id="415411at2759"/>
<accession>A0A3P7IL01</accession>
<proteinExistence type="predicted"/>
<evidence type="ECO:0000313" key="1">
    <source>
        <dbReference type="EMBL" id="VDM73630.1"/>
    </source>
</evidence>
<gene>
    <name evidence="1" type="ORF">SVUK_LOCUS8628</name>
</gene>
<dbReference type="GO" id="GO:0016787">
    <property type="term" value="F:hydrolase activity"/>
    <property type="evidence" value="ECO:0007669"/>
    <property type="project" value="UniProtKB-ARBA"/>
</dbReference>
<dbReference type="Pfam" id="PF01663">
    <property type="entry name" value="Phosphodiest"/>
    <property type="match status" value="1"/>
</dbReference>
<dbReference type="SUPFAM" id="SSF53649">
    <property type="entry name" value="Alkaline phosphatase-like"/>
    <property type="match status" value="1"/>
</dbReference>
<organism evidence="1 2">
    <name type="scientific">Strongylus vulgaris</name>
    <name type="common">Blood worm</name>
    <dbReference type="NCBI Taxonomy" id="40348"/>
    <lineage>
        <taxon>Eukaryota</taxon>
        <taxon>Metazoa</taxon>
        <taxon>Ecdysozoa</taxon>
        <taxon>Nematoda</taxon>
        <taxon>Chromadorea</taxon>
        <taxon>Rhabditida</taxon>
        <taxon>Rhabditina</taxon>
        <taxon>Rhabditomorpha</taxon>
        <taxon>Strongyloidea</taxon>
        <taxon>Strongylidae</taxon>
        <taxon>Strongylus</taxon>
    </lineage>
</organism>
<dbReference type="PANTHER" id="PTHR10151:SF120">
    <property type="entry name" value="BIS(5'-ADENOSYL)-TRIPHOSPHATASE"/>
    <property type="match status" value="1"/>
</dbReference>
<dbReference type="AlphaFoldDB" id="A0A3P7IL01"/>
<keyword evidence="2" id="KW-1185">Reference proteome</keyword>
<evidence type="ECO:0000313" key="2">
    <source>
        <dbReference type="Proteomes" id="UP000270094"/>
    </source>
</evidence>
<dbReference type="InterPro" id="IPR017850">
    <property type="entry name" value="Alkaline_phosphatase_core_sf"/>
</dbReference>
<dbReference type="Gene3D" id="3.40.720.10">
    <property type="entry name" value="Alkaline Phosphatase, subunit A"/>
    <property type="match status" value="1"/>
</dbReference>
<dbReference type="PANTHER" id="PTHR10151">
    <property type="entry name" value="ECTONUCLEOTIDE PYROPHOSPHATASE/PHOSPHODIESTERASE"/>
    <property type="match status" value="1"/>
</dbReference>
<dbReference type="EMBL" id="UYYB01031690">
    <property type="protein sequence ID" value="VDM73630.1"/>
    <property type="molecule type" value="Genomic_DNA"/>
</dbReference>
<dbReference type="Proteomes" id="UP000270094">
    <property type="component" value="Unassembled WGS sequence"/>
</dbReference>
<sequence>MCQQAMFNKVPRIAQWAAKGAHFVNGVQPQYPTFTAVNHMAIATGLFTESHGIVSNTFYDKATSKL</sequence>
<name>A0A3P7IL01_STRVU</name>